<feature type="compositionally biased region" description="Basic and acidic residues" evidence="7">
    <location>
        <begin position="153"/>
        <end position="162"/>
    </location>
</feature>
<sequence length="177" mass="20187">MPVKTKTEKKEEILGPIPDPILDVPEEKEDVLGAFSAERKDTKKYFEAIGRRKRSVARVRIFTANPKESAAQGGFLVNNKTFKDYFRLPNLIETAMESLSKLKAADHFRISVKLEGGGINSQAEAVRLGIARALIKFDQNFRKKLKKSGLLSRDPREKERRKYGLKKARRAPQFSKR</sequence>
<dbReference type="GO" id="GO:0003723">
    <property type="term" value="F:RNA binding"/>
    <property type="evidence" value="ECO:0007669"/>
    <property type="project" value="TreeGrafter"/>
</dbReference>
<evidence type="ECO:0000256" key="1">
    <source>
        <dbReference type="ARBA" id="ARBA00005251"/>
    </source>
</evidence>
<organism evidence="8 9">
    <name type="scientific">Candidatus Sungiibacteriota bacterium</name>
    <dbReference type="NCBI Taxonomy" id="2750080"/>
    <lineage>
        <taxon>Bacteria</taxon>
        <taxon>Candidatus Sungiibacteriota</taxon>
    </lineage>
</organism>
<dbReference type="GO" id="GO:0003735">
    <property type="term" value="F:structural constituent of ribosome"/>
    <property type="evidence" value="ECO:0007669"/>
    <property type="project" value="InterPro"/>
</dbReference>
<dbReference type="NCBIfam" id="NF001099">
    <property type="entry name" value="PRK00132.1"/>
    <property type="match status" value="1"/>
</dbReference>
<evidence type="ECO:0000256" key="3">
    <source>
        <dbReference type="ARBA" id="ARBA00023274"/>
    </source>
</evidence>
<reference evidence="8" key="1">
    <citation type="submission" date="2020-07" db="EMBL/GenBank/DDBJ databases">
        <title>Huge and variable diversity of episymbiotic CPR bacteria and DPANN archaea in groundwater ecosystems.</title>
        <authorList>
            <person name="He C.Y."/>
            <person name="Keren R."/>
            <person name="Whittaker M."/>
            <person name="Farag I.F."/>
            <person name="Doudna J."/>
            <person name="Cate J.H.D."/>
            <person name="Banfield J.F."/>
        </authorList>
    </citation>
    <scope>NUCLEOTIDE SEQUENCE</scope>
    <source>
        <strain evidence="8">NC_groundwater_418_Ag_B-0.1um_45_10</strain>
    </source>
</reference>
<dbReference type="GO" id="GO:0022627">
    <property type="term" value="C:cytosolic small ribosomal subunit"/>
    <property type="evidence" value="ECO:0007669"/>
    <property type="project" value="TreeGrafter"/>
</dbReference>
<protein>
    <recommendedName>
        <fullName evidence="4 5">Small ribosomal subunit protein uS9</fullName>
    </recommendedName>
</protein>
<dbReference type="InterPro" id="IPR020574">
    <property type="entry name" value="Ribosomal_uS9_CS"/>
</dbReference>
<proteinExistence type="inferred from homology"/>
<dbReference type="Proteomes" id="UP000709672">
    <property type="component" value="Unassembled WGS sequence"/>
</dbReference>
<dbReference type="AlphaFoldDB" id="A0A931YDE2"/>
<dbReference type="PANTHER" id="PTHR21569">
    <property type="entry name" value="RIBOSOMAL PROTEIN S9"/>
    <property type="match status" value="1"/>
</dbReference>
<feature type="compositionally biased region" description="Basic residues" evidence="7">
    <location>
        <begin position="163"/>
        <end position="177"/>
    </location>
</feature>
<dbReference type="SUPFAM" id="SSF54211">
    <property type="entry name" value="Ribosomal protein S5 domain 2-like"/>
    <property type="match status" value="1"/>
</dbReference>
<gene>
    <name evidence="5 8" type="primary">rpsI</name>
    <name evidence="8" type="ORF">HYV66_01265</name>
</gene>
<evidence type="ECO:0000313" key="8">
    <source>
        <dbReference type="EMBL" id="MBI2465843.1"/>
    </source>
</evidence>
<feature type="region of interest" description="Disordered" evidence="7">
    <location>
        <begin position="1"/>
        <end position="22"/>
    </location>
</feature>
<dbReference type="GO" id="GO:0006412">
    <property type="term" value="P:translation"/>
    <property type="evidence" value="ECO:0007669"/>
    <property type="project" value="UniProtKB-UniRule"/>
</dbReference>
<dbReference type="HAMAP" id="MF_00532_B">
    <property type="entry name" value="Ribosomal_uS9_B"/>
    <property type="match status" value="1"/>
</dbReference>
<dbReference type="InterPro" id="IPR014721">
    <property type="entry name" value="Ribsml_uS5_D2-typ_fold_subgr"/>
</dbReference>
<comment type="similarity">
    <text evidence="1 5 6">Belongs to the universal ribosomal protein uS9 family.</text>
</comment>
<accession>A0A931YDE2</accession>
<feature type="compositionally biased region" description="Basic and acidic residues" evidence="7">
    <location>
        <begin position="1"/>
        <end position="13"/>
    </location>
</feature>
<evidence type="ECO:0000313" key="9">
    <source>
        <dbReference type="Proteomes" id="UP000709672"/>
    </source>
</evidence>
<keyword evidence="3 5" id="KW-0687">Ribonucleoprotein</keyword>
<dbReference type="InterPro" id="IPR000754">
    <property type="entry name" value="Ribosomal_uS9"/>
</dbReference>
<name>A0A931YDE2_9BACT</name>
<feature type="region of interest" description="Disordered" evidence="7">
    <location>
        <begin position="148"/>
        <end position="177"/>
    </location>
</feature>
<dbReference type="PANTHER" id="PTHR21569:SF1">
    <property type="entry name" value="SMALL RIBOSOMAL SUBUNIT PROTEIN US9M"/>
    <property type="match status" value="1"/>
</dbReference>
<evidence type="ECO:0000256" key="4">
    <source>
        <dbReference type="ARBA" id="ARBA00035259"/>
    </source>
</evidence>
<dbReference type="InterPro" id="IPR023035">
    <property type="entry name" value="Ribosomal_uS9_bac/plastid"/>
</dbReference>
<dbReference type="PROSITE" id="PS00360">
    <property type="entry name" value="RIBOSOMAL_S9"/>
    <property type="match status" value="1"/>
</dbReference>
<evidence type="ECO:0000256" key="7">
    <source>
        <dbReference type="SAM" id="MobiDB-lite"/>
    </source>
</evidence>
<evidence type="ECO:0000256" key="6">
    <source>
        <dbReference type="RuleBase" id="RU003815"/>
    </source>
</evidence>
<dbReference type="Pfam" id="PF00380">
    <property type="entry name" value="Ribosomal_S9"/>
    <property type="match status" value="1"/>
</dbReference>
<dbReference type="InterPro" id="IPR020568">
    <property type="entry name" value="Ribosomal_Su5_D2-typ_SF"/>
</dbReference>
<comment type="caution">
    <text evidence="8">The sequence shown here is derived from an EMBL/GenBank/DDBJ whole genome shotgun (WGS) entry which is preliminary data.</text>
</comment>
<evidence type="ECO:0000256" key="2">
    <source>
        <dbReference type="ARBA" id="ARBA00022980"/>
    </source>
</evidence>
<dbReference type="EMBL" id="JACPHQ010000015">
    <property type="protein sequence ID" value="MBI2465843.1"/>
    <property type="molecule type" value="Genomic_DNA"/>
</dbReference>
<dbReference type="Gene3D" id="3.30.230.10">
    <property type="match status" value="1"/>
</dbReference>
<evidence type="ECO:0000256" key="5">
    <source>
        <dbReference type="HAMAP-Rule" id="MF_00532"/>
    </source>
</evidence>
<keyword evidence="2 5" id="KW-0689">Ribosomal protein</keyword>